<protein>
    <recommendedName>
        <fullName evidence="8">Gustatory receptor</fullName>
    </recommendedName>
</protein>
<dbReference type="GO" id="GO:0050909">
    <property type="term" value="P:sensory perception of taste"/>
    <property type="evidence" value="ECO:0007669"/>
    <property type="project" value="InterPro"/>
</dbReference>
<comment type="function">
    <text evidence="8">Gustatory receptor which mediates acceptance or avoidance behavior, depending on its substrates.</text>
</comment>
<sequence>MAGRPGVAMLSPEEDFNVNKLRTAQQKNKKKNIVFPTTGTPRTEIQPGNFVYDLRPMFQLQKLTGHFPLHTNDAGDVEFRLFSFLTLYTALIQGIMLTGGALIWRHRIDYLMREGPDFAQAIIEATFLGAFTPLFLSPFVQLPESGKTAKYVSSWADYQRQYEAVVGRPLDLNLRRSVTLRIAFIILVCSGITSFPYVTLKEIRAWFALPFFYCLCSCVLNTGMWHINGRALVTAARTLMEQIERLLTTCEFNCEDKIAEYRMLWLKLSKLTQDMGSSMGLTFGTQVIAYFVEQVLAVYGLLSNLQEGFVMNNVVFVSCGLTFSWLLYVTCNTAQNATEEVGINMQERLQKLFHKIPRHFADSRQEVRFFIQTIVENPPKINFCGFVLVNRGLQTSLTSAMVTYLVVLTQFQISADSTINKNATCNISEM</sequence>
<evidence type="ECO:0000313" key="10">
    <source>
        <dbReference type="Proteomes" id="UP000027135"/>
    </source>
</evidence>
<dbReference type="Pfam" id="PF08395">
    <property type="entry name" value="7tm_7"/>
    <property type="match status" value="1"/>
</dbReference>
<dbReference type="GO" id="GO:0005886">
    <property type="term" value="C:plasma membrane"/>
    <property type="evidence" value="ECO:0007669"/>
    <property type="project" value="UniProtKB-SubCell"/>
</dbReference>
<evidence type="ECO:0000256" key="8">
    <source>
        <dbReference type="RuleBase" id="RU363108"/>
    </source>
</evidence>
<accession>A0A067RG46</accession>
<dbReference type="GO" id="GO:0030424">
    <property type="term" value="C:axon"/>
    <property type="evidence" value="ECO:0007669"/>
    <property type="project" value="TreeGrafter"/>
</dbReference>
<feature type="transmembrane region" description="Helical" evidence="8">
    <location>
        <begin position="309"/>
        <end position="328"/>
    </location>
</feature>
<keyword evidence="2 8" id="KW-1003">Cell membrane</keyword>
<evidence type="ECO:0000256" key="3">
    <source>
        <dbReference type="ARBA" id="ARBA00022692"/>
    </source>
</evidence>
<dbReference type="GO" id="GO:0030425">
    <property type="term" value="C:dendrite"/>
    <property type="evidence" value="ECO:0007669"/>
    <property type="project" value="TreeGrafter"/>
</dbReference>
<evidence type="ECO:0000256" key="6">
    <source>
        <dbReference type="ARBA" id="ARBA00023170"/>
    </source>
</evidence>
<dbReference type="InParanoid" id="A0A067RG46"/>
<keyword evidence="3 8" id="KW-0812">Transmembrane</keyword>
<comment type="caution">
    <text evidence="8">Lacks conserved residue(s) required for the propagation of feature annotation.</text>
</comment>
<keyword evidence="4 8" id="KW-1133">Transmembrane helix</keyword>
<organism evidence="9 10">
    <name type="scientific">Zootermopsis nevadensis</name>
    <name type="common">Dampwood termite</name>
    <dbReference type="NCBI Taxonomy" id="136037"/>
    <lineage>
        <taxon>Eukaryota</taxon>
        <taxon>Metazoa</taxon>
        <taxon>Ecdysozoa</taxon>
        <taxon>Arthropoda</taxon>
        <taxon>Hexapoda</taxon>
        <taxon>Insecta</taxon>
        <taxon>Pterygota</taxon>
        <taxon>Neoptera</taxon>
        <taxon>Polyneoptera</taxon>
        <taxon>Dictyoptera</taxon>
        <taxon>Blattodea</taxon>
        <taxon>Blattoidea</taxon>
        <taxon>Termitoidae</taxon>
        <taxon>Termopsidae</taxon>
        <taxon>Zootermopsis</taxon>
    </lineage>
</organism>
<dbReference type="Proteomes" id="UP000027135">
    <property type="component" value="Unassembled WGS sequence"/>
</dbReference>
<evidence type="ECO:0000256" key="1">
    <source>
        <dbReference type="ARBA" id="ARBA00004651"/>
    </source>
</evidence>
<name>A0A067RG46_ZOONE</name>
<gene>
    <name evidence="9" type="ORF">L798_06243</name>
</gene>
<dbReference type="eggNOG" id="ENOG502SPS2">
    <property type="taxonomic scope" value="Eukaryota"/>
</dbReference>
<feature type="transmembrane region" description="Helical" evidence="8">
    <location>
        <begin position="205"/>
        <end position="227"/>
    </location>
</feature>
<comment type="subcellular location">
    <subcellularLocation>
        <location evidence="1 8">Cell membrane</location>
        <topology evidence="1 8">Multi-pass membrane protein</topology>
    </subcellularLocation>
</comment>
<evidence type="ECO:0000256" key="7">
    <source>
        <dbReference type="ARBA" id="ARBA00023224"/>
    </source>
</evidence>
<dbReference type="EMBL" id="KK852657">
    <property type="protein sequence ID" value="KDR19189.1"/>
    <property type="molecule type" value="Genomic_DNA"/>
</dbReference>
<dbReference type="AlphaFoldDB" id="A0A067RG46"/>
<evidence type="ECO:0000256" key="2">
    <source>
        <dbReference type="ARBA" id="ARBA00022475"/>
    </source>
</evidence>
<feature type="transmembrane region" description="Helical" evidence="8">
    <location>
        <begin position="178"/>
        <end position="198"/>
    </location>
</feature>
<keyword evidence="5 8" id="KW-0472">Membrane</keyword>
<comment type="similarity">
    <text evidence="8">Belongs to the insect chemoreceptor superfamily. Gustatory receptor (GR) family.</text>
</comment>
<evidence type="ECO:0000256" key="5">
    <source>
        <dbReference type="ARBA" id="ARBA00023136"/>
    </source>
</evidence>
<evidence type="ECO:0000313" key="9">
    <source>
        <dbReference type="EMBL" id="KDR19189.1"/>
    </source>
</evidence>
<dbReference type="GO" id="GO:0007165">
    <property type="term" value="P:signal transduction"/>
    <property type="evidence" value="ECO:0007669"/>
    <property type="project" value="UniProtKB-KW"/>
</dbReference>
<dbReference type="PANTHER" id="PTHR21143">
    <property type="entry name" value="INVERTEBRATE GUSTATORY RECEPTOR"/>
    <property type="match status" value="1"/>
</dbReference>
<dbReference type="STRING" id="136037.A0A067RG46"/>
<dbReference type="PANTHER" id="PTHR21143:SF121">
    <property type="entry name" value="GUSTATORY AND ODORANT RECEPTOR 21A"/>
    <property type="match status" value="1"/>
</dbReference>
<keyword evidence="7 8" id="KW-0807">Transducer</keyword>
<keyword evidence="10" id="KW-1185">Reference proteome</keyword>
<reference evidence="9 10" key="1">
    <citation type="journal article" date="2014" name="Nat. Commun.">
        <title>Molecular traces of alternative social organization in a termite genome.</title>
        <authorList>
            <person name="Terrapon N."/>
            <person name="Li C."/>
            <person name="Robertson H.M."/>
            <person name="Ji L."/>
            <person name="Meng X."/>
            <person name="Booth W."/>
            <person name="Chen Z."/>
            <person name="Childers C.P."/>
            <person name="Glastad K.M."/>
            <person name="Gokhale K."/>
            <person name="Gowin J."/>
            <person name="Gronenberg W."/>
            <person name="Hermansen R.A."/>
            <person name="Hu H."/>
            <person name="Hunt B.G."/>
            <person name="Huylmans A.K."/>
            <person name="Khalil S.M."/>
            <person name="Mitchell R.D."/>
            <person name="Munoz-Torres M.C."/>
            <person name="Mustard J.A."/>
            <person name="Pan H."/>
            <person name="Reese J.T."/>
            <person name="Scharf M.E."/>
            <person name="Sun F."/>
            <person name="Vogel H."/>
            <person name="Xiao J."/>
            <person name="Yang W."/>
            <person name="Yang Z."/>
            <person name="Yang Z."/>
            <person name="Zhou J."/>
            <person name="Zhu J."/>
            <person name="Brent C.S."/>
            <person name="Elsik C.G."/>
            <person name="Goodisman M.A."/>
            <person name="Liberles D.A."/>
            <person name="Roe R.M."/>
            <person name="Vargo E.L."/>
            <person name="Vilcinskas A."/>
            <person name="Wang J."/>
            <person name="Bornberg-Bauer E."/>
            <person name="Korb J."/>
            <person name="Zhang G."/>
            <person name="Liebig J."/>
        </authorList>
    </citation>
    <scope>NUCLEOTIDE SEQUENCE [LARGE SCALE GENOMIC DNA]</scope>
    <source>
        <tissue evidence="9">Whole organism</tissue>
    </source>
</reference>
<evidence type="ECO:0000256" key="4">
    <source>
        <dbReference type="ARBA" id="ARBA00022989"/>
    </source>
</evidence>
<proteinExistence type="inferred from homology"/>
<feature type="transmembrane region" description="Helical" evidence="8">
    <location>
        <begin position="81"/>
        <end position="104"/>
    </location>
</feature>
<keyword evidence="6 8" id="KW-0675">Receptor</keyword>
<dbReference type="OMA" id="TCNISEM"/>
<feature type="transmembrane region" description="Helical" evidence="8">
    <location>
        <begin position="283"/>
        <end position="302"/>
    </location>
</feature>
<feature type="transmembrane region" description="Helical" evidence="8">
    <location>
        <begin position="116"/>
        <end position="136"/>
    </location>
</feature>
<dbReference type="InterPro" id="IPR013604">
    <property type="entry name" value="7TM_chemorcpt"/>
</dbReference>
<dbReference type="GO" id="GO:0043025">
    <property type="term" value="C:neuronal cell body"/>
    <property type="evidence" value="ECO:0007669"/>
    <property type="project" value="TreeGrafter"/>
</dbReference>